<feature type="non-terminal residue" evidence="14">
    <location>
        <position position="298"/>
    </location>
</feature>
<dbReference type="InterPro" id="IPR000980">
    <property type="entry name" value="SH2"/>
</dbReference>
<dbReference type="InterPro" id="IPR050198">
    <property type="entry name" value="Non-receptor_tyrosine_kinases"/>
</dbReference>
<organism evidence="14 15">
    <name type="scientific">Corythaeola cristata</name>
    <name type="common">Great blue turaco</name>
    <dbReference type="NCBI Taxonomy" id="103954"/>
    <lineage>
        <taxon>Eukaryota</taxon>
        <taxon>Metazoa</taxon>
        <taxon>Chordata</taxon>
        <taxon>Craniata</taxon>
        <taxon>Vertebrata</taxon>
        <taxon>Euteleostomi</taxon>
        <taxon>Archelosauria</taxon>
        <taxon>Archosauria</taxon>
        <taxon>Dinosauria</taxon>
        <taxon>Saurischia</taxon>
        <taxon>Theropoda</taxon>
        <taxon>Coelurosauria</taxon>
        <taxon>Aves</taxon>
        <taxon>Neognathae</taxon>
        <taxon>Neoaves</taxon>
        <taxon>Otidimorphae</taxon>
        <taxon>Musophagiformes</taxon>
        <taxon>Musophagidae</taxon>
        <taxon>Corythaeola</taxon>
    </lineage>
</organism>
<evidence type="ECO:0000256" key="9">
    <source>
        <dbReference type="PROSITE-ProRule" id="PRU10141"/>
    </source>
</evidence>
<gene>
    <name evidence="14" type="primary">Frk_0</name>
    <name evidence="14" type="ORF">CORCRI_R04964</name>
</gene>
<dbReference type="PANTHER" id="PTHR24418">
    <property type="entry name" value="TYROSINE-PROTEIN KINASE"/>
    <property type="match status" value="1"/>
</dbReference>
<comment type="similarity">
    <text evidence="10">Belongs to the protein kinase superfamily. Tyr protein kinase family.</text>
</comment>
<dbReference type="InterPro" id="IPR001245">
    <property type="entry name" value="Ser-Thr/Tyr_kinase_cat_dom"/>
</dbReference>
<dbReference type="Gene3D" id="3.30.505.10">
    <property type="entry name" value="SH2 domain"/>
    <property type="match status" value="1"/>
</dbReference>
<keyword evidence="7" id="KW-0727">SH2 domain</keyword>
<dbReference type="InterPro" id="IPR017441">
    <property type="entry name" value="Protein_kinase_ATP_BS"/>
</dbReference>
<keyword evidence="15" id="KW-1185">Reference proteome</keyword>
<dbReference type="OrthoDB" id="4062651at2759"/>
<evidence type="ECO:0000256" key="5">
    <source>
        <dbReference type="ARBA" id="ARBA00022840"/>
    </source>
</evidence>
<reference evidence="14" key="1">
    <citation type="submission" date="2019-09" db="EMBL/GenBank/DDBJ databases">
        <title>Bird 10,000 Genomes (B10K) Project - Family phase.</title>
        <authorList>
            <person name="Zhang G."/>
        </authorList>
    </citation>
    <scope>NUCLEOTIDE SEQUENCE</scope>
    <source>
        <strain evidence="14">B10K-CU-031-40</strain>
    </source>
</reference>
<keyword evidence="2 10" id="KW-0808">Transferase</keyword>
<dbReference type="Gene3D" id="3.30.200.20">
    <property type="entry name" value="Phosphorylase Kinase, domain 1"/>
    <property type="match status" value="1"/>
</dbReference>
<dbReference type="SMART" id="SM00252">
    <property type="entry name" value="SH2"/>
    <property type="match status" value="1"/>
</dbReference>
<dbReference type="Pfam" id="PF07714">
    <property type="entry name" value="PK_Tyr_Ser-Thr"/>
    <property type="match status" value="1"/>
</dbReference>
<evidence type="ECO:0000256" key="1">
    <source>
        <dbReference type="ARBA" id="ARBA00022443"/>
    </source>
</evidence>
<keyword evidence="6 10" id="KW-0829">Tyrosine-protein kinase</keyword>
<feature type="domain" description="SH3" evidence="12">
    <location>
        <begin position="69"/>
        <end position="138"/>
    </location>
</feature>
<dbReference type="Pfam" id="PF00017">
    <property type="entry name" value="SH2"/>
    <property type="match status" value="1"/>
</dbReference>
<dbReference type="InterPro" id="IPR036860">
    <property type="entry name" value="SH2_dom_sf"/>
</dbReference>
<dbReference type="PROSITE" id="PS50011">
    <property type="entry name" value="PROTEIN_KINASE_DOM"/>
    <property type="match status" value="1"/>
</dbReference>
<dbReference type="SUPFAM" id="SSF50044">
    <property type="entry name" value="SH3-domain"/>
    <property type="match status" value="1"/>
</dbReference>
<dbReference type="PROSITE" id="PS50001">
    <property type="entry name" value="SH2"/>
    <property type="match status" value="1"/>
</dbReference>
<name>A0A851LRK0_CORCR</name>
<evidence type="ECO:0000256" key="7">
    <source>
        <dbReference type="PROSITE-ProRule" id="PRU00191"/>
    </source>
</evidence>
<comment type="caution">
    <text evidence="14">The sequence shown here is derived from an EMBL/GenBank/DDBJ whole genome shotgun (WGS) entry which is preliminary data.</text>
</comment>
<keyword evidence="3 9" id="KW-0547">Nucleotide-binding</keyword>
<feature type="domain" description="SH2" evidence="11">
    <location>
        <begin position="144"/>
        <end position="239"/>
    </location>
</feature>
<dbReference type="FunFam" id="2.30.30.40:FF:000217">
    <property type="entry name" value="Tyrosine-protein kinase"/>
    <property type="match status" value="1"/>
</dbReference>
<evidence type="ECO:0000259" key="13">
    <source>
        <dbReference type="PROSITE" id="PS50011"/>
    </source>
</evidence>
<evidence type="ECO:0000256" key="3">
    <source>
        <dbReference type="ARBA" id="ARBA00022741"/>
    </source>
</evidence>
<feature type="binding site" evidence="9">
    <location>
        <position position="293"/>
    </location>
    <ligand>
        <name>ATP</name>
        <dbReference type="ChEBI" id="CHEBI:30616"/>
    </ligand>
</feature>
<feature type="non-terminal residue" evidence="14">
    <location>
        <position position="1"/>
    </location>
</feature>
<dbReference type="Pfam" id="PF00018">
    <property type="entry name" value="SH3_1"/>
    <property type="match status" value="1"/>
</dbReference>
<evidence type="ECO:0000256" key="2">
    <source>
        <dbReference type="ARBA" id="ARBA00022679"/>
    </source>
</evidence>
<dbReference type="Gene3D" id="2.30.30.40">
    <property type="entry name" value="SH3 Domains"/>
    <property type="match status" value="1"/>
</dbReference>
<keyword evidence="1 8" id="KW-0728">SH3 domain</keyword>
<keyword evidence="4 10" id="KW-0418">Kinase</keyword>
<dbReference type="Proteomes" id="UP000621168">
    <property type="component" value="Unassembled WGS sequence"/>
</dbReference>
<dbReference type="PRINTS" id="PR00401">
    <property type="entry name" value="SH2DOMAIN"/>
</dbReference>
<evidence type="ECO:0000259" key="12">
    <source>
        <dbReference type="PROSITE" id="PS50002"/>
    </source>
</evidence>
<evidence type="ECO:0000313" key="14">
    <source>
        <dbReference type="EMBL" id="NXC20789.1"/>
    </source>
</evidence>
<dbReference type="GO" id="GO:0004715">
    <property type="term" value="F:non-membrane spanning protein tyrosine kinase activity"/>
    <property type="evidence" value="ECO:0007669"/>
    <property type="project" value="UniProtKB-EC"/>
</dbReference>
<dbReference type="SMART" id="SM00326">
    <property type="entry name" value="SH3"/>
    <property type="match status" value="1"/>
</dbReference>
<comment type="catalytic activity">
    <reaction evidence="10">
        <text>L-tyrosyl-[protein] + ATP = O-phospho-L-tyrosyl-[protein] + ADP + H(+)</text>
        <dbReference type="Rhea" id="RHEA:10596"/>
        <dbReference type="Rhea" id="RHEA-COMP:10136"/>
        <dbReference type="Rhea" id="RHEA-COMP:20101"/>
        <dbReference type="ChEBI" id="CHEBI:15378"/>
        <dbReference type="ChEBI" id="CHEBI:30616"/>
        <dbReference type="ChEBI" id="CHEBI:46858"/>
        <dbReference type="ChEBI" id="CHEBI:61978"/>
        <dbReference type="ChEBI" id="CHEBI:456216"/>
        <dbReference type="EC" id="2.7.10.2"/>
    </reaction>
</comment>
<keyword evidence="5 9" id="KW-0067">ATP-binding</keyword>
<dbReference type="PROSITE" id="PS50002">
    <property type="entry name" value="SH3"/>
    <property type="match status" value="1"/>
</dbReference>
<dbReference type="InterPro" id="IPR000719">
    <property type="entry name" value="Prot_kinase_dom"/>
</dbReference>
<dbReference type="InterPro" id="IPR036028">
    <property type="entry name" value="SH3-like_dom_sf"/>
</dbReference>
<dbReference type="PROSITE" id="PS00107">
    <property type="entry name" value="PROTEIN_KINASE_ATP"/>
    <property type="match status" value="1"/>
</dbReference>
<evidence type="ECO:0000313" key="15">
    <source>
        <dbReference type="Proteomes" id="UP000621168"/>
    </source>
</evidence>
<dbReference type="AlphaFoldDB" id="A0A851LRK0"/>
<evidence type="ECO:0000256" key="8">
    <source>
        <dbReference type="PROSITE-ProRule" id="PRU00192"/>
    </source>
</evidence>
<protein>
    <recommendedName>
        <fullName evidence="10">Tyrosine-protein kinase</fullName>
        <ecNumber evidence="10">2.7.10.2</ecNumber>
    </recommendedName>
</protein>
<proteinExistence type="inferred from homology"/>
<feature type="domain" description="Protein kinase" evidence="13">
    <location>
        <begin position="265"/>
        <end position="298"/>
    </location>
</feature>
<dbReference type="EMBL" id="WBMX01007574">
    <property type="protein sequence ID" value="NXC20789.1"/>
    <property type="molecule type" value="Genomic_DNA"/>
</dbReference>
<dbReference type="SUPFAM" id="SSF55550">
    <property type="entry name" value="SH2 domain"/>
    <property type="match status" value="1"/>
</dbReference>
<dbReference type="InterPro" id="IPR001452">
    <property type="entry name" value="SH3_domain"/>
</dbReference>
<evidence type="ECO:0000256" key="10">
    <source>
        <dbReference type="RuleBase" id="RU362096"/>
    </source>
</evidence>
<evidence type="ECO:0000259" key="11">
    <source>
        <dbReference type="PROSITE" id="PS50001"/>
    </source>
</evidence>
<evidence type="ECO:0000256" key="6">
    <source>
        <dbReference type="ARBA" id="ARBA00023137"/>
    </source>
</evidence>
<evidence type="ECO:0000256" key="4">
    <source>
        <dbReference type="ARBA" id="ARBA00022777"/>
    </source>
</evidence>
<accession>A0A851LRK0</accession>
<dbReference type="EC" id="2.7.10.2" evidence="10"/>
<dbReference type="GO" id="GO:0005524">
    <property type="term" value="F:ATP binding"/>
    <property type="evidence" value="ECO:0007669"/>
    <property type="project" value="UniProtKB-UniRule"/>
</dbReference>
<dbReference type="PRINTS" id="PR00452">
    <property type="entry name" value="SH3DOMAIN"/>
</dbReference>
<dbReference type="CDD" id="cd11845">
    <property type="entry name" value="SH3_Src_like"/>
    <property type="match status" value="1"/>
</dbReference>
<sequence length="298" mass="33864">MGNFCQKHCTCLEPYIPCLFSERDGEQDEKGGQVFANAAVVRDFQARQKDRENKIKEKPLPPLPGQHLVNICKFVALFDYEARTEEDLSFRAGDKLEVLDASHEGWWYARLLLPTGSVRPGRKLQGYIPANYIAADQSIEAEPWFFGPIKRADAERQLPLLPGCLCGSHLLSITQKHIKQLNELLSLFDGVSVKHYRIRKLDEGGFFLSRRKTFKTLNEFVDYYSKNSDGLCVALGKPCLKVQIPTTFDLSYKTVDQWEIDRHSVKLLKKLGSGQFGEVWEGLWNNTTPVAIKTLKPG</sequence>